<dbReference type="AlphaFoldDB" id="A0A0K0DW04"/>
<dbReference type="Proteomes" id="UP000035681">
    <property type="component" value="Unplaced"/>
</dbReference>
<dbReference type="WBParaSite" id="SSTP_0000142000.1">
    <property type="protein sequence ID" value="SSTP_0000142000.1"/>
    <property type="gene ID" value="SSTP_0000142000"/>
</dbReference>
<reference evidence="2" key="1">
    <citation type="submission" date="2015-08" db="UniProtKB">
        <authorList>
            <consortium name="WormBaseParasite"/>
        </authorList>
    </citation>
    <scope>IDENTIFICATION</scope>
</reference>
<protein>
    <submittedName>
        <fullName evidence="2">Borrelia ORF-A superfamily</fullName>
    </submittedName>
</protein>
<evidence type="ECO:0000313" key="2">
    <source>
        <dbReference type="WBParaSite" id="SSTP_0000142000.1"/>
    </source>
</evidence>
<dbReference type="WBParaSite" id="TCONS_00011780.p1">
    <property type="protein sequence ID" value="TCONS_00011780.p1"/>
    <property type="gene ID" value="XLOC_006628"/>
</dbReference>
<sequence>MINIHNKKYCHLTNNERRICLMLNRKAVSEASKLIEKEIEIILNEYPTITLSKINNILHPYENEYKITKNNLNELDFFLHENTLQLNKNQEQLSFSNHDYTSMSVTSETKNSLQTYLYLEILRIFKMKFKEKLKESYNIENEFENKIYKNKYIEKTFNNKVRKASSFMNRIKNLYKKKYILTDFY</sequence>
<evidence type="ECO:0000313" key="1">
    <source>
        <dbReference type="Proteomes" id="UP000035681"/>
    </source>
</evidence>
<name>A0A0K0DW04_STRER</name>
<organism evidence="2">
    <name type="scientific">Strongyloides stercoralis</name>
    <name type="common">Threadworm</name>
    <dbReference type="NCBI Taxonomy" id="6248"/>
    <lineage>
        <taxon>Eukaryota</taxon>
        <taxon>Metazoa</taxon>
        <taxon>Ecdysozoa</taxon>
        <taxon>Nematoda</taxon>
        <taxon>Chromadorea</taxon>
        <taxon>Rhabditida</taxon>
        <taxon>Tylenchina</taxon>
        <taxon>Panagrolaimomorpha</taxon>
        <taxon>Strongyloidoidea</taxon>
        <taxon>Strongyloididae</taxon>
        <taxon>Strongyloides</taxon>
    </lineage>
</organism>
<accession>A0A0K0DW04</accession>
<proteinExistence type="predicted"/>
<keyword evidence="1" id="KW-1185">Reference proteome</keyword>